<feature type="chain" id="PRO_5021513089" description="Transmembrane 9 superfamily member" evidence="7">
    <location>
        <begin position="18"/>
        <end position="619"/>
    </location>
</feature>
<dbReference type="PANTHER" id="PTHR10766:SF111">
    <property type="entry name" value="TRANSMEMBRANE 9 SUPERFAMILY MEMBER 2"/>
    <property type="match status" value="1"/>
</dbReference>
<feature type="transmembrane region" description="Helical" evidence="7">
    <location>
        <begin position="474"/>
        <end position="498"/>
    </location>
</feature>
<feature type="transmembrane region" description="Helical" evidence="7">
    <location>
        <begin position="320"/>
        <end position="347"/>
    </location>
</feature>
<evidence type="ECO:0000256" key="7">
    <source>
        <dbReference type="RuleBase" id="RU363079"/>
    </source>
</evidence>
<dbReference type="InterPro" id="IPR004240">
    <property type="entry name" value="EMP70"/>
</dbReference>
<feature type="transmembrane region" description="Helical" evidence="7">
    <location>
        <begin position="580"/>
        <end position="609"/>
    </location>
</feature>
<dbReference type="Pfam" id="PF02990">
    <property type="entry name" value="EMP70"/>
    <property type="match status" value="1"/>
</dbReference>
<organism evidence="8 9">
    <name type="scientific">Chytriomyces confervae</name>
    <dbReference type="NCBI Taxonomy" id="246404"/>
    <lineage>
        <taxon>Eukaryota</taxon>
        <taxon>Fungi</taxon>
        <taxon>Fungi incertae sedis</taxon>
        <taxon>Chytridiomycota</taxon>
        <taxon>Chytridiomycota incertae sedis</taxon>
        <taxon>Chytridiomycetes</taxon>
        <taxon>Chytridiales</taxon>
        <taxon>Chytriomycetaceae</taxon>
        <taxon>Chytriomyces</taxon>
    </lineage>
</organism>
<keyword evidence="6 7" id="KW-0472">Membrane</keyword>
<feature type="transmembrane region" description="Helical" evidence="7">
    <location>
        <begin position="353"/>
        <end position="378"/>
    </location>
</feature>
<evidence type="ECO:0000256" key="5">
    <source>
        <dbReference type="ARBA" id="ARBA00022989"/>
    </source>
</evidence>
<evidence type="ECO:0000256" key="1">
    <source>
        <dbReference type="ARBA" id="ARBA00004141"/>
    </source>
</evidence>
<feature type="transmembrane region" description="Helical" evidence="7">
    <location>
        <begin position="390"/>
        <end position="413"/>
    </location>
</feature>
<feature type="transmembrane region" description="Helical" evidence="7">
    <location>
        <begin position="510"/>
        <end position="537"/>
    </location>
</feature>
<dbReference type="STRING" id="246404.A0A507FKX7"/>
<comment type="similarity">
    <text evidence="2 7">Belongs to the nonaspanin (TM9SF) (TC 9.A.2) family.</text>
</comment>
<dbReference type="AlphaFoldDB" id="A0A507FKX7"/>
<dbReference type="GO" id="GO:0072657">
    <property type="term" value="P:protein localization to membrane"/>
    <property type="evidence" value="ECO:0007669"/>
    <property type="project" value="TreeGrafter"/>
</dbReference>
<dbReference type="GO" id="GO:0005737">
    <property type="term" value="C:cytoplasm"/>
    <property type="evidence" value="ECO:0007669"/>
    <property type="project" value="UniProtKB-ARBA"/>
</dbReference>
<reference evidence="8 9" key="1">
    <citation type="journal article" date="2019" name="Sci. Rep.">
        <title>Comparative genomics of chytrid fungi reveal insights into the obligate biotrophic and pathogenic lifestyle of Synchytrium endobioticum.</title>
        <authorList>
            <person name="van de Vossenberg B.T.L.H."/>
            <person name="Warris S."/>
            <person name="Nguyen H.D.T."/>
            <person name="van Gent-Pelzer M.P.E."/>
            <person name="Joly D.L."/>
            <person name="van de Geest H.C."/>
            <person name="Bonants P.J.M."/>
            <person name="Smith D.S."/>
            <person name="Levesque C.A."/>
            <person name="van der Lee T.A.J."/>
        </authorList>
    </citation>
    <scope>NUCLEOTIDE SEQUENCE [LARGE SCALE GENOMIC DNA]</scope>
    <source>
        <strain evidence="8 9">CBS 675.73</strain>
    </source>
</reference>
<feature type="signal peptide" evidence="7">
    <location>
        <begin position="1"/>
        <end position="17"/>
    </location>
</feature>
<feature type="transmembrane region" description="Helical" evidence="7">
    <location>
        <begin position="255"/>
        <end position="278"/>
    </location>
</feature>
<protein>
    <recommendedName>
        <fullName evidence="7">Transmembrane 9 superfamily member</fullName>
    </recommendedName>
</protein>
<evidence type="ECO:0000256" key="3">
    <source>
        <dbReference type="ARBA" id="ARBA00022692"/>
    </source>
</evidence>
<comment type="caution">
    <text evidence="8">The sequence shown here is derived from an EMBL/GenBank/DDBJ whole genome shotgun (WGS) entry which is preliminary data.</text>
</comment>
<dbReference type="GO" id="GO:0007034">
    <property type="term" value="P:vacuolar transport"/>
    <property type="evidence" value="ECO:0007669"/>
    <property type="project" value="TreeGrafter"/>
</dbReference>
<evidence type="ECO:0000256" key="2">
    <source>
        <dbReference type="ARBA" id="ARBA00005227"/>
    </source>
</evidence>
<gene>
    <name evidence="8" type="ORF">CcCBS67573_g01829</name>
</gene>
<comment type="subcellular location">
    <subcellularLocation>
        <location evidence="1">Membrane</location>
        <topology evidence="1">Multi-pass membrane protein</topology>
    </subcellularLocation>
</comment>
<evidence type="ECO:0000313" key="9">
    <source>
        <dbReference type="Proteomes" id="UP000320333"/>
    </source>
</evidence>
<evidence type="ECO:0000256" key="6">
    <source>
        <dbReference type="ARBA" id="ARBA00023136"/>
    </source>
</evidence>
<name>A0A507FKX7_9FUNG</name>
<evidence type="ECO:0000313" key="8">
    <source>
        <dbReference type="EMBL" id="TPX76892.1"/>
    </source>
</evidence>
<dbReference type="OrthoDB" id="1666796at2759"/>
<dbReference type="Proteomes" id="UP000320333">
    <property type="component" value="Unassembled WGS sequence"/>
</dbReference>
<dbReference type="PANTHER" id="PTHR10766">
    <property type="entry name" value="TRANSMEMBRANE 9 SUPERFAMILY PROTEIN"/>
    <property type="match status" value="1"/>
</dbReference>
<feature type="transmembrane region" description="Helical" evidence="7">
    <location>
        <begin position="549"/>
        <end position="568"/>
    </location>
</feature>
<dbReference type="EMBL" id="QEAP01000033">
    <property type="protein sequence ID" value="TPX76892.1"/>
    <property type="molecule type" value="Genomic_DNA"/>
</dbReference>
<sequence length="619" mass="70615">MFAQIALLGGLLQLAHAYYLPGFPPQDYEEGDEVQLTVNALTSQDSRSLLPYDYYYDRFHFCKPDKLEVERESLGSVLFGDRLYNSPFQLKMLQNEECVKLCSTHIPATDAQFINLKIKEDYSMSWYVDNLPAAQYLPDDDGQDYYKIGFDLGALMGESEETEVPYFNNHYDITVEYHSQDDKKYRVVGVLVKPHSVLKADPANHCNYNSLPPTLQLSEKAETEVLFYYNVVWTKSKTPWGTRWDKYLHVTDAQIHWFSIVNSIVIVLMLTGMIAMILMRALHKDISRYNSFIEEDGGQEDIGWKLVHADVFRPPQQRMLLSVLIGNGAQIFMMSSVTLLFAILGFLSPSSRGALSTVTIIFYICFGGVAGYVSARLYKMMQGEFWQRNVALTALLIPGIVFLIFVTLNFFLIHAGSSAAVPFTTMLALIALWFLISTPLCIVGAYFGFKQPAIENPVKTNQIPRQVPTQPPYLNMWISSAMGGILPFGAIFIELYFIMNSIWFHQVYYVFGFLFLVFIILVITCSEVAILMCYFHLCAEDWRWAWRSFMTAGFSGVYIFLHSGVYFFRKLRVENFSSAVLYFGWSFVMSGLFVILTGSVGYLSCLMFVRSIFGSIKVD</sequence>
<proteinExistence type="inferred from homology"/>
<keyword evidence="4 7" id="KW-0732">Signal</keyword>
<keyword evidence="5 7" id="KW-1133">Transmembrane helix</keyword>
<keyword evidence="9" id="KW-1185">Reference proteome</keyword>
<dbReference type="GO" id="GO:0016020">
    <property type="term" value="C:membrane"/>
    <property type="evidence" value="ECO:0007669"/>
    <property type="project" value="UniProtKB-SubCell"/>
</dbReference>
<accession>A0A507FKX7</accession>
<evidence type="ECO:0000256" key="4">
    <source>
        <dbReference type="ARBA" id="ARBA00022729"/>
    </source>
</evidence>
<feature type="transmembrane region" description="Helical" evidence="7">
    <location>
        <begin position="425"/>
        <end position="449"/>
    </location>
</feature>
<keyword evidence="3 7" id="KW-0812">Transmembrane</keyword>